<dbReference type="Pfam" id="PF01869">
    <property type="entry name" value="BcrAD_BadFG"/>
    <property type="match status" value="1"/>
</dbReference>
<name>A0A8J3AS19_9BACI</name>
<evidence type="ECO:0000313" key="3">
    <source>
        <dbReference type="Proteomes" id="UP000626244"/>
    </source>
</evidence>
<accession>A0A8J3AS19</accession>
<keyword evidence="2" id="KW-0418">Kinase</keyword>
<sequence>MINKLIIGMDGGGTKTRVMVKERLDGETLFDQNFGMSNYNNINVEGLRPVFREVYEELENCFGERLQDAILVLGSAGVDRPKDVEIYLTALRESGFTCRLEVVNDAEIALVGGNGDRKDALMIAGTGSIVVGVNSNGKIVRSGGWGGLISDEGSGFQIGRLAIAAVMQEYDKVISPTSFTDQLLAHFQLSSPEDFMDLLYVEDTLPVDKIASCTPIILEAWIQGDQAANTIVEGELEKLVRLVVGISRQMGTETFRLSVAGSLLTKSSKYFGVLKDKLSVVLPQVEIATPLHDPVFGAIIIGAQIQVNIN</sequence>
<proteinExistence type="predicted"/>
<dbReference type="PANTHER" id="PTHR43190">
    <property type="entry name" value="N-ACETYL-D-GLUCOSAMINE KINASE"/>
    <property type="match status" value="1"/>
</dbReference>
<evidence type="ECO:0000313" key="2">
    <source>
        <dbReference type="EMBL" id="GGI17715.1"/>
    </source>
</evidence>
<keyword evidence="3" id="KW-1185">Reference proteome</keyword>
<dbReference type="Proteomes" id="UP000626244">
    <property type="component" value="Unassembled WGS sequence"/>
</dbReference>
<gene>
    <name evidence="2" type="primary">murK</name>
    <name evidence="2" type="ORF">GCM10007380_39330</name>
</gene>
<dbReference type="OrthoDB" id="9772633at2"/>
<dbReference type="SUPFAM" id="SSF53067">
    <property type="entry name" value="Actin-like ATPase domain"/>
    <property type="match status" value="2"/>
</dbReference>
<comment type="caution">
    <text evidence="2">The sequence shown here is derived from an EMBL/GenBank/DDBJ whole genome shotgun (WGS) entry which is preliminary data.</text>
</comment>
<dbReference type="RefSeq" id="WP_088001826.1">
    <property type="nucleotide sequence ID" value="NZ_BMHB01000003.1"/>
</dbReference>
<reference evidence="3" key="1">
    <citation type="journal article" date="2019" name="Int. J. Syst. Evol. Microbiol.">
        <title>The Global Catalogue of Microorganisms (GCM) 10K type strain sequencing project: providing services to taxonomists for standard genome sequencing and annotation.</title>
        <authorList>
            <consortium name="The Broad Institute Genomics Platform"/>
            <consortium name="The Broad Institute Genome Sequencing Center for Infectious Disease"/>
            <person name="Wu L."/>
            <person name="Ma J."/>
        </authorList>
    </citation>
    <scope>NUCLEOTIDE SEQUENCE [LARGE SCALE GENOMIC DNA]</scope>
    <source>
        <strain evidence="3">CGMCC 1.14993</strain>
    </source>
</reference>
<dbReference type="AlphaFoldDB" id="A0A8J3AS19"/>
<feature type="domain" description="ATPase BadF/BadG/BcrA/BcrD type" evidence="1">
    <location>
        <begin position="7"/>
        <end position="301"/>
    </location>
</feature>
<organism evidence="2 3">
    <name type="scientific">Gottfriedia solisilvae</name>
    <dbReference type="NCBI Taxonomy" id="1516104"/>
    <lineage>
        <taxon>Bacteria</taxon>
        <taxon>Bacillati</taxon>
        <taxon>Bacillota</taxon>
        <taxon>Bacilli</taxon>
        <taxon>Bacillales</taxon>
        <taxon>Bacillaceae</taxon>
        <taxon>Gottfriedia</taxon>
    </lineage>
</organism>
<dbReference type="Gene3D" id="3.30.420.40">
    <property type="match status" value="2"/>
</dbReference>
<protein>
    <submittedName>
        <fullName evidence="2">N-acetylmuramic acid/N-acetylglucosamine kinase</fullName>
    </submittedName>
</protein>
<dbReference type="PANTHER" id="PTHR43190:SF3">
    <property type="entry name" value="N-ACETYL-D-GLUCOSAMINE KINASE"/>
    <property type="match status" value="1"/>
</dbReference>
<dbReference type="InterPro" id="IPR002731">
    <property type="entry name" value="ATPase_BadF"/>
</dbReference>
<keyword evidence="2" id="KW-0808">Transferase</keyword>
<dbReference type="EMBL" id="BMHB01000003">
    <property type="protein sequence ID" value="GGI17715.1"/>
    <property type="molecule type" value="Genomic_DNA"/>
</dbReference>
<evidence type="ECO:0000259" key="1">
    <source>
        <dbReference type="Pfam" id="PF01869"/>
    </source>
</evidence>
<dbReference type="InterPro" id="IPR052519">
    <property type="entry name" value="Euk-type_GlcNAc_Kinase"/>
</dbReference>
<dbReference type="GO" id="GO:0016301">
    <property type="term" value="F:kinase activity"/>
    <property type="evidence" value="ECO:0007669"/>
    <property type="project" value="UniProtKB-KW"/>
</dbReference>
<dbReference type="InterPro" id="IPR043129">
    <property type="entry name" value="ATPase_NBD"/>
</dbReference>